<organism evidence="4">
    <name type="scientific">Salmonella diarizonae</name>
    <dbReference type="NCBI Taxonomy" id="59204"/>
    <lineage>
        <taxon>Bacteria</taxon>
        <taxon>Pseudomonadati</taxon>
        <taxon>Pseudomonadota</taxon>
        <taxon>Gammaproteobacteria</taxon>
        <taxon>Enterobacterales</taxon>
        <taxon>Enterobacteriaceae</taxon>
        <taxon>Salmonella</taxon>
    </lineage>
</organism>
<evidence type="ECO:0000313" key="4">
    <source>
        <dbReference type="EMBL" id="MIE71599.1"/>
    </source>
</evidence>
<dbReference type="Proteomes" id="UP000885362">
    <property type="component" value="Unassembled WGS sequence"/>
</dbReference>
<dbReference type="GO" id="GO:0006629">
    <property type="term" value="P:lipid metabolic process"/>
    <property type="evidence" value="ECO:0007669"/>
    <property type="project" value="UniProtKB-KW"/>
</dbReference>
<sequence length="139" mass="14605">MKVSVSLFAFLFASAIFLTGCGPTISGKPAARISGDLPLVQQPICSADGSGKRTAFFMTISGGGSRSAIFGARVLSELKHVDGEDLTHHINVISSVSGGSLAAALYGISEDVGQGEVWRPVWNDNLIRERLDANLRLSA</sequence>
<dbReference type="AlphaFoldDB" id="A0A6C8Y261"/>
<reference evidence="4" key="1">
    <citation type="submission" date="2018-08" db="EMBL/GenBank/DDBJ databases">
        <authorList>
            <consortium name="GenomeTrakr network: Whole genome sequencing for foodborne pathogen traceback"/>
        </authorList>
    </citation>
    <scope>NUCLEOTIDE SEQUENCE [LARGE SCALE GENOMIC DNA]</scope>
    <source>
        <strain evidence="4">FMA0132</strain>
    </source>
</reference>
<dbReference type="InterPro" id="IPR016035">
    <property type="entry name" value="Acyl_Trfase/lysoPLipase"/>
</dbReference>
<evidence type="ECO:0000256" key="2">
    <source>
        <dbReference type="SAM" id="SignalP"/>
    </source>
</evidence>
<evidence type="ECO:0000256" key="1">
    <source>
        <dbReference type="ARBA" id="ARBA00023098"/>
    </source>
</evidence>
<protein>
    <submittedName>
        <fullName evidence="4">Patatin-like phospholipase family protein</fullName>
    </submittedName>
</protein>
<dbReference type="Gene3D" id="3.40.1090.10">
    <property type="entry name" value="Cytosolic phospholipase A2 catalytic domain"/>
    <property type="match status" value="1"/>
</dbReference>
<dbReference type="SUPFAM" id="SSF52151">
    <property type="entry name" value="FabD/lysophospholipase-like"/>
    <property type="match status" value="1"/>
</dbReference>
<evidence type="ECO:0000259" key="3">
    <source>
        <dbReference type="Pfam" id="PF01734"/>
    </source>
</evidence>
<feature type="domain" description="PNPLA" evidence="3">
    <location>
        <begin position="59"/>
        <end position="129"/>
    </location>
</feature>
<accession>A0A6C8Y261</accession>
<comment type="caution">
    <text evidence="4">The sequence shown here is derived from an EMBL/GenBank/DDBJ whole genome shotgun (WGS) entry which is preliminary data.</text>
</comment>
<dbReference type="EMBL" id="RSHK01000022">
    <property type="protein sequence ID" value="MIE71599.1"/>
    <property type="molecule type" value="Genomic_DNA"/>
</dbReference>
<feature type="non-terminal residue" evidence="4">
    <location>
        <position position="139"/>
    </location>
</feature>
<keyword evidence="2" id="KW-0732">Signal</keyword>
<dbReference type="Pfam" id="PF01734">
    <property type="entry name" value="Patatin"/>
    <property type="match status" value="1"/>
</dbReference>
<dbReference type="InterPro" id="IPR002641">
    <property type="entry name" value="PNPLA_dom"/>
</dbReference>
<name>A0A6C8Y261_SALDZ</name>
<proteinExistence type="predicted"/>
<gene>
    <name evidence="4" type="ORF">EL06_19790</name>
</gene>
<dbReference type="PROSITE" id="PS51257">
    <property type="entry name" value="PROKAR_LIPOPROTEIN"/>
    <property type="match status" value="1"/>
</dbReference>
<keyword evidence="1" id="KW-0443">Lipid metabolism</keyword>
<feature type="signal peptide" evidence="2">
    <location>
        <begin position="1"/>
        <end position="18"/>
    </location>
</feature>
<feature type="chain" id="PRO_5025389758" evidence="2">
    <location>
        <begin position="19"/>
        <end position="139"/>
    </location>
</feature>